<dbReference type="AlphaFoldDB" id="A0A9P1CF42"/>
<dbReference type="GO" id="GO:0006508">
    <property type="term" value="P:proteolysis"/>
    <property type="evidence" value="ECO:0007669"/>
    <property type="project" value="UniProtKB-KW"/>
</dbReference>
<name>A0A9P1CF42_9DINO</name>
<dbReference type="InterPro" id="IPR042266">
    <property type="entry name" value="PPPDE_sf"/>
</dbReference>
<keyword evidence="2" id="KW-0645">Protease</keyword>
<feature type="non-terminal residue" evidence="6">
    <location>
        <position position="1"/>
    </location>
</feature>
<keyword evidence="3" id="KW-0378">Hydrolase</keyword>
<gene>
    <name evidence="6" type="ORF">C1SCF055_LOCUS18029</name>
</gene>
<sequence length="263" mass="29889">MGNGYSDCACEHDVDAGCEDLERCTVFINIYDLNRDWLTANKVGKKLLNMGAFHAAVEVYGHEWSYGCEGVERAEPRRHEVHIYRQSVNMGPTSMSEIEVNKIIEAMKPFWLAHEYDLLQHNCCSFADAFSQELTQRPLPPWVNRLPRLLSNVDLVSPKFSRSVSRATFRLEDDEGEHDESPKMDAVDTYPSLDSRRRDQESDNQSASLHRWQAHIGGRRSAETKDPTITLVNCTGGRRRGAETRDPTINPLNYTDAGAETRD</sequence>
<dbReference type="GO" id="GO:0101005">
    <property type="term" value="F:deubiquitinase activity"/>
    <property type="evidence" value="ECO:0007669"/>
    <property type="project" value="TreeGrafter"/>
</dbReference>
<accession>A0A9P1CF42</accession>
<proteinExistence type="inferred from homology"/>
<evidence type="ECO:0000256" key="1">
    <source>
        <dbReference type="ARBA" id="ARBA00008140"/>
    </source>
</evidence>
<dbReference type="Gene3D" id="3.90.1720.30">
    <property type="entry name" value="PPPDE domains"/>
    <property type="match status" value="1"/>
</dbReference>
<comment type="caution">
    <text evidence="6">The sequence shown here is derived from an EMBL/GenBank/DDBJ whole genome shotgun (WGS) entry which is preliminary data.</text>
</comment>
<protein>
    <recommendedName>
        <fullName evidence="5">PPPDE domain-containing protein</fullName>
    </recommendedName>
</protein>
<feature type="region of interest" description="Disordered" evidence="4">
    <location>
        <begin position="171"/>
        <end position="263"/>
    </location>
</feature>
<evidence type="ECO:0000256" key="3">
    <source>
        <dbReference type="ARBA" id="ARBA00022801"/>
    </source>
</evidence>
<dbReference type="EMBL" id="CAMXCT020001553">
    <property type="protein sequence ID" value="CAL1144472.1"/>
    <property type="molecule type" value="Genomic_DNA"/>
</dbReference>
<feature type="non-terminal residue" evidence="6">
    <location>
        <position position="263"/>
    </location>
</feature>
<dbReference type="GO" id="GO:0016579">
    <property type="term" value="P:protein deubiquitination"/>
    <property type="evidence" value="ECO:0007669"/>
    <property type="project" value="TreeGrafter"/>
</dbReference>
<evidence type="ECO:0000256" key="4">
    <source>
        <dbReference type="SAM" id="MobiDB-lite"/>
    </source>
</evidence>
<dbReference type="PANTHER" id="PTHR12378:SF80">
    <property type="entry name" value="IP06716P-RELATED"/>
    <property type="match status" value="1"/>
</dbReference>
<dbReference type="PANTHER" id="PTHR12378">
    <property type="entry name" value="DESUMOYLATING ISOPEPTIDASE"/>
    <property type="match status" value="1"/>
</dbReference>
<dbReference type="SMART" id="SM01179">
    <property type="entry name" value="DUF862"/>
    <property type="match status" value="1"/>
</dbReference>
<feature type="domain" description="PPPDE" evidence="5">
    <location>
        <begin position="24"/>
        <end position="157"/>
    </location>
</feature>
<comment type="similarity">
    <text evidence="1">Belongs to the DeSI family.</text>
</comment>
<organism evidence="6">
    <name type="scientific">Cladocopium goreaui</name>
    <dbReference type="NCBI Taxonomy" id="2562237"/>
    <lineage>
        <taxon>Eukaryota</taxon>
        <taxon>Sar</taxon>
        <taxon>Alveolata</taxon>
        <taxon>Dinophyceae</taxon>
        <taxon>Suessiales</taxon>
        <taxon>Symbiodiniaceae</taxon>
        <taxon>Cladocopium</taxon>
    </lineage>
</organism>
<dbReference type="Pfam" id="PF05903">
    <property type="entry name" value="Peptidase_C97"/>
    <property type="match status" value="1"/>
</dbReference>
<dbReference type="OrthoDB" id="412286at2759"/>
<reference evidence="6" key="1">
    <citation type="submission" date="2022-10" db="EMBL/GenBank/DDBJ databases">
        <authorList>
            <person name="Chen Y."/>
            <person name="Dougan E. K."/>
            <person name="Chan C."/>
            <person name="Rhodes N."/>
            <person name="Thang M."/>
        </authorList>
    </citation>
    <scope>NUCLEOTIDE SEQUENCE</scope>
</reference>
<evidence type="ECO:0000313" key="7">
    <source>
        <dbReference type="EMBL" id="CAL1144472.1"/>
    </source>
</evidence>
<evidence type="ECO:0000256" key="2">
    <source>
        <dbReference type="ARBA" id="ARBA00022670"/>
    </source>
</evidence>
<evidence type="ECO:0000313" key="6">
    <source>
        <dbReference type="EMBL" id="CAI3991097.1"/>
    </source>
</evidence>
<dbReference type="InterPro" id="IPR008580">
    <property type="entry name" value="PPPDE_dom"/>
</dbReference>
<evidence type="ECO:0000259" key="5">
    <source>
        <dbReference type="PROSITE" id="PS51858"/>
    </source>
</evidence>
<dbReference type="EMBL" id="CAMXCT010001553">
    <property type="protein sequence ID" value="CAI3991097.1"/>
    <property type="molecule type" value="Genomic_DNA"/>
</dbReference>
<dbReference type="PROSITE" id="PS51858">
    <property type="entry name" value="PPPDE"/>
    <property type="match status" value="1"/>
</dbReference>
<reference evidence="7" key="2">
    <citation type="submission" date="2024-04" db="EMBL/GenBank/DDBJ databases">
        <authorList>
            <person name="Chen Y."/>
            <person name="Shah S."/>
            <person name="Dougan E. K."/>
            <person name="Thang M."/>
            <person name="Chan C."/>
        </authorList>
    </citation>
    <scope>NUCLEOTIDE SEQUENCE [LARGE SCALE GENOMIC DNA]</scope>
</reference>